<sequence>MGLFGYLVFRILKLNTVAALAGSTLLILLPEFIWRHVHIGLIGQFVIVAFIYAYIRLTSISGRTEVVILAAVLPLVIAINAYLFVMCAALFVAGVLDAWRIERMPLKAVLLALTTTVFVSVFVAAAFGLVGQGISLPVTEGFGQFAMNLASPIWPQYSLLSFGKGFLDPIGGHYEGFNYLGLGALALIALSAALQPGAYRRLIGRRPFLACVLVGLLIYAASSKIYFGPYKILDINYASLPILDRITSTFRSSGRFFWPVGFVLVVCAVVILYRRLGPRYATPLLIGAVMVQAIDIRPMFRLTYANTVRDTQRLPADPELTTDLIGSRSVLLFVPGALCGINQELEMTLQVQHMAAWAGRPFDGAYLNRGGMTCGELAASFAADPFRGLSNPRALLVALKSSVGPSAIAYGMGEDVRCREGRYAYFCARAPLDAKLAAFGRDLAAPAPLPLGVDLNPSGDGAAFLGTGWSVRYPVFRWAEGPVTTFFGRLPKEACKEVRFSAEIVPFGFKGYAVDTAELSVRGGGSAKLDLDRMGQQRIDLSLPLERCVDHIDLSVTFKDPKSPEELGMNTDPRRVTWGFFNYRIDAR</sequence>
<proteinExistence type="predicted"/>
<protein>
    <recommendedName>
        <fullName evidence="2">DUF6311 domain-containing protein</fullName>
    </recommendedName>
</protein>
<feature type="transmembrane region" description="Helical" evidence="1">
    <location>
        <begin position="67"/>
        <end position="96"/>
    </location>
</feature>
<accession>A0A3L7A2K4</accession>
<feature type="transmembrane region" description="Helical" evidence="1">
    <location>
        <begin position="176"/>
        <end position="195"/>
    </location>
</feature>
<keyword evidence="1" id="KW-1133">Transmembrane helix</keyword>
<dbReference type="EMBL" id="RCTF01000019">
    <property type="protein sequence ID" value="RLP74387.1"/>
    <property type="molecule type" value="Genomic_DNA"/>
</dbReference>
<feature type="transmembrane region" description="Helical" evidence="1">
    <location>
        <begin position="36"/>
        <end position="55"/>
    </location>
</feature>
<evidence type="ECO:0000313" key="4">
    <source>
        <dbReference type="Proteomes" id="UP000269692"/>
    </source>
</evidence>
<dbReference type="Pfam" id="PF19830">
    <property type="entry name" value="DUF6311"/>
    <property type="match status" value="1"/>
</dbReference>
<dbReference type="Proteomes" id="UP000269692">
    <property type="component" value="Unassembled WGS sequence"/>
</dbReference>
<feature type="transmembrane region" description="Helical" evidence="1">
    <location>
        <begin position="207"/>
        <end position="227"/>
    </location>
</feature>
<keyword evidence="1" id="KW-0472">Membrane</keyword>
<evidence type="ECO:0000313" key="3">
    <source>
        <dbReference type="EMBL" id="RLP74387.1"/>
    </source>
</evidence>
<evidence type="ECO:0000256" key="1">
    <source>
        <dbReference type="SAM" id="Phobius"/>
    </source>
</evidence>
<feature type="transmembrane region" description="Helical" evidence="1">
    <location>
        <begin position="256"/>
        <end position="273"/>
    </location>
</feature>
<feature type="transmembrane region" description="Helical" evidence="1">
    <location>
        <begin position="108"/>
        <end position="130"/>
    </location>
</feature>
<dbReference type="AlphaFoldDB" id="A0A3L7A2K4"/>
<name>A0A3L7A2K4_9HYPH</name>
<organism evidence="3 4">
    <name type="scientific">Xanthobacter tagetidis</name>
    <dbReference type="NCBI Taxonomy" id="60216"/>
    <lineage>
        <taxon>Bacteria</taxon>
        <taxon>Pseudomonadati</taxon>
        <taxon>Pseudomonadota</taxon>
        <taxon>Alphaproteobacteria</taxon>
        <taxon>Hyphomicrobiales</taxon>
        <taxon>Xanthobacteraceae</taxon>
        <taxon>Xanthobacter</taxon>
    </lineage>
</organism>
<feature type="domain" description="DUF6311" evidence="2">
    <location>
        <begin position="2"/>
        <end position="297"/>
    </location>
</feature>
<evidence type="ECO:0000259" key="2">
    <source>
        <dbReference type="Pfam" id="PF19830"/>
    </source>
</evidence>
<keyword evidence="1" id="KW-0812">Transmembrane</keyword>
<keyword evidence="4" id="KW-1185">Reference proteome</keyword>
<gene>
    <name evidence="3" type="ORF">D9R14_18640</name>
</gene>
<feature type="transmembrane region" description="Helical" evidence="1">
    <location>
        <begin position="6"/>
        <end position="29"/>
    </location>
</feature>
<dbReference type="InterPro" id="IPR046278">
    <property type="entry name" value="DUF6311"/>
</dbReference>
<reference evidence="3 4" key="1">
    <citation type="submission" date="2018-10" db="EMBL/GenBank/DDBJ databases">
        <title>Xanthobacter tagetidis genome sequencing and assembly.</title>
        <authorList>
            <person name="Maclea K.S."/>
            <person name="Goen A.E."/>
            <person name="Fatima S.A."/>
        </authorList>
    </citation>
    <scope>NUCLEOTIDE SEQUENCE [LARGE SCALE GENOMIC DNA]</scope>
    <source>
        <strain evidence="3 4">ATCC 700314</strain>
    </source>
</reference>
<comment type="caution">
    <text evidence="3">The sequence shown here is derived from an EMBL/GenBank/DDBJ whole genome shotgun (WGS) entry which is preliminary data.</text>
</comment>